<evidence type="ECO:0000256" key="6">
    <source>
        <dbReference type="RuleBase" id="RU004914"/>
    </source>
</evidence>
<keyword evidence="5 6" id="KW-0472">Membrane</keyword>
<comment type="caution">
    <text evidence="7">The sequence shown here is derived from an EMBL/GenBank/DDBJ whole genome shotgun (WGS) entry which is preliminary data.</text>
</comment>
<feature type="transmembrane region" description="Helical" evidence="6">
    <location>
        <begin position="230"/>
        <end position="251"/>
    </location>
</feature>
<feature type="transmembrane region" description="Helical" evidence="6">
    <location>
        <begin position="384"/>
        <end position="405"/>
    </location>
</feature>
<evidence type="ECO:0000313" key="7">
    <source>
        <dbReference type="EMBL" id="KAG6504868.1"/>
    </source>
</evidence>
<feature type="transmembrane region" description="Helical" evidence="6">
    <location>
        <begin position="303"/>
        <end position="323"/>
    </location>
</feature>
<feature type="transmembrane region" description="Helical" evidence="6">
    <location>
        <begin position="158"/>
        <end position="179"/>
    </location>
</feature>
<dbReference type="GO" id="GO:1990961">
    <property type="term" value="P:xenobiotic detoxification by transmembrane export across the plasma membrane"/>
    <property type="evidence" value="ECO:0007669"/>
    <property type="project" value="InterPro"/>
</dbReference>
<feature type="transmembrane region" description="Helical" evidence="6">
    <location>
        <begin position="420"/>
        <end position="444"/>
    </location>
</feature>
<dbReference type="InterPro" id="IPR045069">
    <property type="entry name" value="MATE_euk"/>
</dbReference>
<feature type="transmembrane region" description="Helical" evidence="6">
    <location>
        <begin position="125"/>
        <end position="146"/>
    </location>
</feature>
<keyword evidence="4 6" id="KW-1133">Transmembrane helix</keyword>
<name>A0A8J5GPK7_ZINOF</name>
<feature type="transmembrane region" description="Helical" evidence="6">
    <location>
        <begin position="456"/>
        <end position="476"/>
    </location>
</feature>
<evidence type="ECO:0000256" key="1">
    <source>
        <dbReference type="ARBA" id="ARBA00004141"/>
    </source>
</evidence>
<feature type="transmembrane region" description="Helical" evidence="6">
    <location>
        <begin position="199"/>
        <end position="218"/>
    </location>
</feature>
<dbReference type="Proteomes" id="UP000734854">
    <property type="component" value="Unassembled WGS sequence"/>
</dbReference>
<evidence type="ECO:0000256" key="3">
    <source>
        <dbReference type="ARBA" id="ARBA00022692"/>
    </source>
</evidence>
<dbReference type="GO" id="GO:0015297">
    <property type="term" value="F:antiporter activity"/>
    <property type="evidence" value="ECO:0007669"/>
    <property type="project" value="InterPro"/>
</dbReference>
<comment type="subcellular location">
    <subcellularLocation>
        <location evidence="1">Membrane</location>
        <topology evidence="1">Multi-pass membrane protein</topology>
    </subcellularLocation>
</comment>
<protein>
    <recommendedName>
        <fullName evidence="6">Protein DETOXIFICATION</fullName>
    </recommendedName>
    <alternativeName>
        <fullName evidence="6">Multidrug and toxic compound extrusion protein</fullName>
    </alternativeName>
</protein>
<dbReference type="CDD" id="cd13132">
    <property type="entry name" value="MATE_eukaryotic"/>
    <property type="match status" value="1"/>
</dbReference>
<comment type="similarity">
    <text evidence="2 6">Belongs to the multi antimicrobial extrusion (MATE) (TC 2.A.66.1) family.</text>
</comment>
<feature type="transmembrane region" description="Helical" evidence="6">
    <location>
        <begin position="343"/>
        <end position="363"/>
    </location>
</feature>
<evidence type="ECO:0000256" key="2">
    <source>
        <dbReference type="ARBA" id="ARBA00010199"/>
    </source>
</evidence>
<evidence type="ECO:0000256" key="5">
    <source>
        <dbReference type="ARBA" id="ARBA00023136"/>
    </source>
</evidence>
<dbReference type="PANTHER" id="PTHR11206">
    <property type="entry name" value="MULTIDRUG RESISTANCE PROTEIN"/>
    <property type="match status" value="1"/>
</dbReference>
<feature type="transmembrane region" description="Helical" evidence="6">
    <location>
        <begin position="488"/>
        <end position="507"/>
    </location>
</feature>
<dbReference type="GO" id="GO:0016020">
    <property type="term" value="C:membrane"/>
    <property type="evidence" value="ECO:0007669"/>
    <property type="project" value="UniProtKB-SubCell"/>
</dbReference>
<sequence>MSSSASCVALQHLRHARVQQHALSVLVAENLDTPVPTVDLLLQQLSPSSSRVALEVVRESMAAFSPLQQPQEHGGAAASGGGRLEITAETKGGGAWWRQAVAALIDEEEATTQLCFAFPMILTNVSYYAITLVSVMFAGHLGDLHLAGATLANSWGTVTGFALMVGLSGALETLCGQAYGARLYKIAHIWFHQEPQVATMAALYLQCLIPGLYAYALLQCTLRFLQTQTVVIPLVVCSVVPLLIHVGLAYVTVHVFGLGFKGAALSASVSIWISFIMLAIYVKHSNKFRYTWKGFTGEALHHVIPCMKLAVPSAVMVCLEYWAFEILVLLAGLLPNSELNTSLIAMCVNTESIAYMVTYGFSATVSTRVSNEIGARNLEKAKNAVSVTLKLAVFLGVTIVLLLAFGHDLWAKLFSESDDIIRAFASMTLLLTVSIVLDSAQGVLSGVSRGCGWQHLAAWTNLVAFYVIGMPLALLFTFKLGFQAKGLWMGLICGLFCQSCTLLLITLRANWTRMQISDGHGRSDAPVLDGH</sequence>
<evidence type="ECO:0000256" key="4">
    <source>
        <dbReference type="ARBA" id="ARBA00022989"/>
    </source>
</evidence>
<organism evidence="7 8">
    <name type="scientific">Zingiber officinale</name>
    <name type="common">Ginger</name>
    <name type="synonym">Amomum zingiber</name>
    <dbReference type="NCBI Taxonomy" id="94328"/>
    <lineage>
        <taxon>Eukaryota</taxon>
        <taxon>Viridiplantae</taxon>
        <taxon>Streptophyta</taxon>
        <taxon>Embryophyta</taxon>
        <taxon>Tracheophyta</taxon>
        <taxon>Spermatophyta</taxon>
        <taxon>Magnoliopsida</taxon>
        <taxon>Liliopsida</taxon>
        <taxon>Zingiberales</taxon>
        <taxon>Zingiberaceae</taxon>
        <taxon>Zingiber</taxon>
    </lineage>
</organism>
<feature type="transmembrane region" description="Helical" evidence="6">
    <location>
        <begin position="263"/>
        <end position="282"/>
    </location>
</feature>
<dbReference type="AlphaFoldDB" id="A0A8J5GPK7"/>
<dbReference type="GO" id="GO:0042910">
    <property type="term" value="F:xenobiotic transmembrane transporter activity"/>
    <property type="evidence" value="ECO:0007669"/>
    <property type="project" value="InterPro"/>
</dbReference>
<dbReference type="Pfam" id="PF01554">
    <property type="entry name" value="MatE"/>
    <property type="match status" value="3"/>
</dbReference>
<evidence type="ECO:0000313" key="8">
    <source>
        <dbReference type="Proteomes" id="UP000734854"/>
    </source>
</evidence>
<dbReference type="EMBL" id="JACMSC010000010">
    <property type="protein sequence ID" value="KAG6504868.1"/>
    <property type="molecule type" value="Genomic_DNA"/>
</dbReference>
<gene>
    <name evidence="7" type="ORF">ZIOFF_037216</name>
</gene>
<proteinExistence type="inferred from homology"/>
<dbReference type="InterPro" id="IPR002528">
    <property type="entry name" value="MATE_fam"/>
</dbReference>
<keyword evidence="3 6" id="KW-0812">Transmembrane</keyword>
<accession>A0A8J5GPK7</accession>
<keyword evidence="8" id="KW-1185">Reference proteome</keyword>
<reference evidence="7 8" key="1">
    <citation type="submission" date="2020-08" db="EMBL/GenBank/DDBJ databases">
        <title>Plant Genome Project.</title>
        <authorList>
            <person name="Zhang R.-G."/>
        </authorList>
    </citation>
    <scope>NUCLEOTIDE SEQUENCE [LARGE SCALE GENOMIC DNA]</scope>
    <source>
        <tissue evidence="7">Rhizome</tissue>
    </source>
</reference>
<dbReference type="NCBIfam" id="TIGR00797">
    <property type="entry name" value="matE"/>
    <property type="match status" value="1"/>
</dbReference>